<dbReference type="SMART" id="SM00412">
    <property type="entry name" value="Cu_FIST"/>
    <property type="match status" value="1"/>
</dbReference>
<evidence type="ECO:0000256" key="8">
    <source>
        <dbReference type="SAM" id="MobiDB-lite"/>
    </source>
</evidence>
<dbReference type="GO" id="GO:0000978">
    <property type="term" value="F:RNA polymerase II cis-regulatory region sequence-specific DNA binding"/>
    <property type="evidence" value="ECO:0007669"/>
    <property type="project" value="TreeGrafter"/>
</dbReference>
<evidence type="ECO:0000256" key="5">
    <source>
        <dbReference type="ARBA" id="ARBA00023015"/>
    </source>
</evidence>
<evidence type="ECO:0000313" key="11">
    <source>
        <dbReference type="Proteomes" id="UP001212152"/>
    </source>
</evidence>
<dbReference type="PANTHER" id="PTHR28088">
    <property type="entry name" value="TRANSCRIPTIONAL ACTIVATOR HAA1-RELATED"/>
    <property type="match status" value="1"/>
</dbReference>
<evidence type="ECO:0000256" key="3">
    <source>
        <dbReference type="ARBA" id="ARBA00022833"/>
    </source>
</evidence>
<evidence type="ECO:0000256" key="7">
    <source>
        <dbReference type="ARBA" id="ARBA00023242"/>
    </source>
</evidence>
<keyword evidence="6" id="KW-0804">Transcription</keyword>
<evidence type="ECO:0000256" key="1">
    <source>
        <dbReference type="ARBA" id="ARBA00004123"/>
    </source>
</evidence>
<keyword evidence="7" id="KW-0539">Nucleus</keyword>
<dbReference type="SUPFAM" id="SSF57879">
    <property type="entry name" value="Zinc domain conserved in yeast copper-regulated transcription factors"/>
    <property type="match status" value="1"/>
</dbReference>
<evidence type="ECO:0000256" key="4">
    <source>
        <dbReference type="ARBA" id="ARBA00023008"/>
    </source>
</evidence>
<sequence length="316" mass="34442">MIVWSLFDLRFACEKCQNGHRNGSCAHTDRKLLEIRAKGRPTTQCNHCRSKRKEGIGHSHHKCMCGDGLSAVKKKVEVFFDPNIVLAFTPEKSDVDGLRKQLEDSPRSFLSVSKKAKPGKGGGDTATQVEITYVKTEVVEETISVDMQKILANPCRCQYGGTCVCSELPPAKPCGSKSMRSASATPPTGASPTASPAIAPALLSSLVAGFPRPIDLGLENFNIPPLPTGPQAFFNGSPYQTLPGQQPLLPMPPAYGSLPPQMQQLYSPAPQAQPNLADTRGHDPAVLQALIALQQSGRQQQRPHRWMWMRHGMPLW</sequence>
<dbReference type="GO" id="GO:0005507">
    <property type="term" value="F:copper ion binding"/>
    <property type="evidence" value="ECO:0007669"/>
    <property type="project" value="InterPro"/>
</dbReference>
<evidence type="ECO:0000256" key="2">
    <source>
        <dbReference type="ARBA" id="ARBA00022723"/>
    </source>
</evidence>
<evidence type="ECO:0000313" key="10">
    <source>
        <dbReference type="EMBL" id="KAJ3181486.1"/>
    </source>
</evidence>
<dbReference type="SMART" id="SM01090">
    <property type="entry name" value="Copper-fist"/>
    <property type="match status" value="1"/>
</dbReference>
<dbReference type="InterPro" id="IPR036395">
    <property type="entry name" value="Cu_fist_DNA-bd_dom_sf"/>
</dbReference>
<reference evidence="10" key="1">
    <citation type="submission" date="2020-05" db="EMBL/GenBank/DDBJ databases">
        <title>Phylogenomic resolution of chytrid fungi.</title>
        <authorList>
            <person name="Stajich J.E."/>
            <person name="Amses K."/>
            <person name="Simmons R."/>
            <person name="Seto K."/>
            <person name="Myers J."/>
            <person name="Bonds A."/>
            <person name="Quandt C.A."/>
            <person name="Barry K."/>
            <person name="Liu P."/>
            <person name="Grigoriev I."/>
            <person name="Longcore J.E."/>
            <person name="James T.Y."/>
        </authorList>
    </citation>
    <scope>NUCLEOTIDE SEQUENCE</scope>
    <source>
        <strain evidence="10">JEL0379</strain>
    </source>
</reference>
<dbReference type="Pfam" id="PF00649">
    <property type="entry name" value="Copper-fist"/>
    <property type="match status" value="1"/>
</dbReference>
<proteinExistence type="predicted"/>
<evidence type="ECO:0000256" key="6">
    <source>
        <dbReference type="ARBA" id="ARBA00023163"/>
    </source>
</evidence>
<keyword evidence="11" id="KW-1185">Reference proteome</keyword>
<keyword evidence="4" id="KW-0186">Copper</keyword>
<dbReference type="PANTHER" id="PTHR28088:SF5">
    <property type="entry name" value="TRANSCRIPTIONAL ACTIVATOR HAA1-RELATED"/>
    <property type="match status" value="1"/>
</dbReference>
<protein>
    <recommendedName>
        <fullName evidence="9">Copper-fist domain-containing protein</fullName>
    </recommendedName>
</protein>
<gene>
    <name evidence="10" type="ORF">HDU87_001095</name>
</gene>
<keyword evidence="5" id="KW-0805">Transcription regulation</keyword>
<feature type="region of interest" description="Disordered" evidence="8">
    <location>
        <begin position="175"/>
        <end position="194"/>
    </location>
</feature>
<keyword evidence="3" id="KW-0862">Zinc</keyword>
<dbReference type="Gene3D" id="3.90.430.10">
    <property type="entry name" value="Copper fist DNA-binding domain"/>
    <property type="match status" value="1"/>
</dbReference>
<comment type="caution">
    <text evidence="10">The sequence shown here is derived from an EMBL/GenBank/DDBJ whole genome shotgun (WGS) entry which is preliminary data.</text>
</comment>
<dbReference type="GO" id="GO:0006879">
    <property type="term" value="P:intracellular iron ion homeostasis"/>
    <property type="evidence" value="ECO:0007669"/>
    <property type="project" value="TreeGrafter"/>
</dbReference>
<keyword evidence="2" id="KW-0479">Metal-binding</keyword>
<dbReference type="PROSITE" id="PS50073">
    <property type="entry name" value="COPPER_FIST_2"/>
    <property type="match status" value="1"/>
</dbReference>
<feature type="compositionally biased region" description="Low complexity" evidence="8">
    <location>
        <begin position="181"/>
        <end position="194"/>
    </location>
</feature>
<dbReference type="GO" id="GO:0045944">
    <property type="term" value="P:positive regulation of transcription by RNA polymerase II"/>
    <property type="evidence" value="ECO:0007669"/>
    <property type="project" value="TreeGrafter"/>
</dbReference>
<comment type="subcellular location">
    <subcellularLocation>
        <location evidence="1">Nucleus</location>
    </subcellularLocation>
</comment>
<dbReference type="GO" id="GO:0006878">
    <property type="term" value="P:intracellular copper ion homeostasis"/>
    <property type="evidence" value="ECO:0007669"/>
    <property type="project" value="TreeGrafter"/>
</dbReference>
<dbReference type="GO" id="GO:0000981">
    <property type="term" value="F:DNA-binding transcription factor activity, RNA polymerase II-specific"/>
    <property type="evidence" value="ECO:0007669"/>
    <property type="project" value="TreeGrafter"/>
</dbReference>
<evidence type="ECO:0000259" key="9">
    <source>
        <dbReference type="PROSITE" id="PS50073"/>
    </source>
</evidence>
<dbReference type="InterPro" id="IPR051763">
    <property type="entry name" value="Copper_Homeo_Regul"/>
</dbReference>
<accession>A0AAD5XSU9</accession>
<dbReference type="Proteomes" id="UP001212152">
    <property type="component" value="Unassembled WGS sequence"/>
</dbReference>
<dbReference type="EMBL" id="JADGJQ010000012">
    <property type="protein sequence ID" value="KAJ3181486.1"/>
    <property type="molecule type" value="Genomic_DNA"/>
</dbReference>
<dbReference type="InterPro" id="IPR001083">
    <property type="entry name" value="Cu_fist_DNA-bd_dom"/>
</dbReference>
<name>A0AAD5XSU9_9FUNG</name>
<organism evidence="10 11">
    <name type="scientific">Geranomyces variabilis</name>
    <dbReference type="NCBI Taxonomy" id="109894"/>
    <lineage>
        <taxon>Eukaryota</taxon>
        <taxon>Fungi</taxon>
        <taxon>Fungi incertae sedis</taxon>
        <taxon>Chytridiomycota</taxon>
        <taxon>Chytridiomycota incertae sedis</taxon>
        <taxon>Chytridiomycetes</taxon>
        <taxon>Spizellomycetales</taxon>
        <taxon>Powellomycetaceae</taxon>
        <taxon>Geranomyces</taxon>
    </lineage>
</organism>
<dbReference type="AlphaFoldDB" id="A0AAD5XSU9"/>
<dbReference type="GO" id="GO:0005634">
    <property type="term" value="C:nucleus"/>
    <property type="evidence" value="ECO:0007669"/>
    <property type="project" value="UniProtKB-SubCell"/>
</dbReference>
<feature type="domain" description="Copper-fist" evidence="9">
    <location>
        <begin position="9"/>
        <end position="42"/>
    </location>
</feature>